<proteinExistence type="predicted"/>
<name>A0A8H5B4F0_9AGAR</name>
<accession>A0A8H5B4F0</accession>
<protein>
    <recommendedName>
        <fullName evidence="2">Fungal-type protein kinase domain-containing protein</fullName>
    </recommendedName>
</protein>
<dbReference type="OrthoDB" id="3271139at2759"/>
<feature type="compositionally biased region" description="Pro residues" evidence="1">
    <location>
        <begin position="1"/>
        <end position="13"/>
    </location>
</feature>
<evidence type="ECO:0000259" key="2">
    <source>
        <dbReference type="Pfam" id="PF17667"/>
    </source>
</evidence>
<feature type="domain" description="Fungal-type protein kinase" evidence="2">
    <location>
        <begin position="167"/>
        <end position="704"/>
    </location>
</feature>
<gene>
    <name evidence="3" type="ORF">D9619_006118</name>
</gene>
<organism evidence="3 4">
    <name type="scientific">Psilocybe cf. subviscida</name>
    <dbReference type="NCBI Taxonomy" id="2480587"/>
    <lineage>
        <taxon>Eukaryota</taxon>
        <taxon>Fungi</taxon>
        <taxon>Dikarya</taxon>
        <taxon>Basidiomycota</taxon>
        <taxon>Agaricomycotina</taxon>
        <taxon>Agaricomycetes</taxon>
        <taxon>Agaricomycetidae</taxon>
        <taxon>Agaricales</taxon>
        <taxon>Agaricineae</taxon>
        <taxon>Strophariaceae</taxon>
        <taxon>Psilocybe</taxon>
    </lineage>
</organism>
<dbReference type="PANTHER" id="PTHR38248">
    <property type="entry name" value="FUNK1 6"/>
    <property type="match status" value="1"/>
</dbReference>
<evidence type="ECO:0000313" key="3">
    <source>
        <dbReference type="EMBL" id="KAF5316066.1"/>
    </source>
</evidence>
<keyword evidence="4" id="KW-1185">Reference proteome</keyword>
<dbReference type="PANTHER" id="PTHR38248:SF2">
    <property type="entry name" value="FUNK1 11"/>
    <property type="match status" value="1"/>
</dbReference>
<sequence>MPARPPKSQPPVTPTSQVEFTVPNPPEVTPHGLKDHFDNEPTDETRAWVAQVMNSETFLCKIGDFLKDYGPVQVPETDVLKCKKYLVKAKLLKFSQSKYIFSKYTTPPSEMEGDESKVFEDVAPLIEAIFDYAKSVSKQGNAFTVKLVPANQLTASIAGTNHKMDACIVEDKNYKGVLQNNNIIIGKEFKKHRSWNDQITVREQIVGDCHHILNDDPRRMFIYGITMEDRRMSVLYFSRSHSVKSISFDWVSDDVDKFIEIYLAFAFATPTQLGVDPLVHKAPIKPRSEDHSERVQQYIYECQPQADYANNTASRTRYYKTQHSLSPERPYRISGRMTRIWQVIEVDNINEANKIPGANPLILKDVWLDLTRKTEAENMDLIFEAVDKFVADAHERYPGPHGLSQFMAEEPRFEHFDQQTKTRLEHLFTDQHYRSLFLTKRHAWKGEMTKKLSDNVKRPLDPIFIPLTTAKQNAGRLGEVPRTAFSGGTTSLQAKVSPEEQLAKKLVPTDLADRAFAQKQQSRFVYEEVCSRLWDLPTVGDLMDVLRQALDALQVIWCAGWVHRDISNGNILAFPVVDGNGTKLKVKLSDLEFAQPQGHRTNSSDPRTGTPYFMPFEILDGVYLFQDLRRDDPRAAGENFADQLNLPGGEANPHYQRLSNFPRFWGGRFTALPANATAHIPPPDAVVSYNFQHDLESLWWVALYYITAGVGHIPSFRYAAKIFTDELKIDAERRRAFTTAMVSKLQPVLRPSLQSAFPKPMNMLRDEMNTHYVVRALFGQLSVPESYSQIHAIFATEFNNLLNVNIGNWRQTGIVPLKPKPEENPRKRALDDMPTLQDNPESIKRGRIGK</sequence>
<feature type="region of interest" description="Disordered" evidence="1">
    <location>
        <begin position="817"/>
        <end position="850"/>
    </location>
</feature>
<dbReference type="Pfam" id="PF17667">
    <property type="entry name" value="Pkinase_fungal"/>
    <property type="match status" value="1"/>
</dbReference>
<dbReference type="Proteomes" id="UP000567179">
    <property type="component" value="Unassembled WGS sequence"/>
</dbReference>
<dbReference type="EMBL" id="JAACJJ010000042">
    <property type="protein sequence ID" value="KAF5316066.1"/>
    <property type="molecule type" value="Genomic_DNA"/>
</dbReference>
<dbReference type="Gene3D" id="1.10.510.10">
    <property type="entry name" value="Transferase(Phosphotransferase) domain 1"/>
    <property type="match status" value="1"/>
</dbReference>
<dbReference type="InterPro" id="IPR040976">
    <property type="entry name" value="Pkinase_fungal"/>
</dbReference>
<reference evidence="3 4" key="1">
    <citation type="journal article" date="2020" name="ISME J.">
        <title>Uncovering the hidden diversity of litter-decomposition mechanisms in mushroom-forming fungi.</title>
        <authorList>
            <person name="Floudas D."/>
            <person name="Bentzer J."/>
            <person name="Ahren D."/>
            <person name="Johansson T."/>
            <person name="Persson P."/>
            <person name="Tunlid A."/>
        </authorList>
    </citation>
    <scope>NUCLEOTIDE SEQUENCE [LARGE SCALE GENOMIC DNA]</scope>
    <source>
        <strain evidence="3 4">CBS 101986</strain>
    </source>
</reference>
<feature type="region of interest" description="Disordered" evidence="1">
    <location>
        <begin position="1"/>
        <end position="40"/>
    </location>
</feature>
<dbReference type="AlphaFoldDB" id="A0A8H5B4F0"/>
<dbReference type="InterPro" id="IPR011009">
    <property type="entry name" value="Kinase-like_dom_sf"/>
</dbReference>
<evidence type="ECO:0000256" key="1">
    <source>
        <dbReference type="SAM" id="MobiDB-lite"/>
    </source>
</evidence>
<dbReference type="SUPFAM" id="SSF56112">
    <property type="entry name" value="Protein kinase-like (PK-like)"/>
    <property type="match status" value="1"/>
</dbReference>
<evidence type="ECO:0000313" key="4">
    <source>
        <dbReference type="Proteomes" id="UP000567179"/>
    </source>
</evidence>
<comment type="caution">
    <text evidence="3">The sequence shown here is derived from an EMBL/GenBank/DDBJ whole genome shotgun (WGS) entry which is preliminary data.</text>
</comment>
<feature type="compositionally biased region" description="Basic and acidic residues" evidence="1">
    <location>
        <begin position="819"/>
        <end position="831"/>
    </location>
</feature>